<accession>A0AAD4QHT6</accession>
<dbReference type="GO" id="GO:0042555">
    <property type="term" value="C:MCM complex"/>
    <property type="evidence" value="ECO:0007669"/>
    <property type="project" value="TreeGrafter"/>
</dbReference>
<dbReference type="InterPro" id="IPR001208">
    <property type="entry name" value="MCM_dom"/>
</dbReference>
<dbReference type="GO" id="GO:0005634">
    <property type="term" value="C:nucleus"/>
    <property type="evidence" value="ECO:0007669"/>
    <property type="project" value="TreeGrafter"/>
</dbReference>
<dbReference type="EMBL" id="JAKELL010000001">
    <property type="protein sequence ID" value="KAH9001002.1"/>
    <property type="molecule type" value="Genomic_DNA"/>
</dbReference>
<dbReference type="GO" id="GO:0005524">
    <property type="term" value="F:ATP binding"/>
    <property type="evidence" value="ECO:0007669"/>
    <property type="project" value="UniProtKB-KW"/>
</dbReference>
<dbReference type="Proteomes" id="UP001201163">
    <property type="component" value="Unassembled WGS sequence"/>
</dbReference>
<evidence type="ECO:0000256" key="4">
    <source>
        <dbReference type="SAM" id="MobiDB-lite"/>
    </source>
</evidence>
<keyword evidence="1" id="KW-0547">Nucleotide-binding</keyword>
<dbReference type="GO" id="GO:0017116">
    <property type="term" value="F:single-stranded DNA helicase activity"/>
    <property type="evidence" value="ECO:0007669"/>
    <property type="project" value="TreeGrafter"/>
</dbReference>
<evidence type="ECO:0000256" key="2">
    <source>
        <dbReference type="ARBA" id="ARBA00022840"/>
    </source>
</evidence>
<dbReference type="GO" id="GO:0006271">
    <property type="term" value="P:DNA strand elongation involved in DNA replication"/>
    <property type="evidence" value="ECO:0007669"/>
    <property type="project" value="TreeGrafter"/>
</dbReference>
<dbReference type="PROSITE" id="PS50051">
    <property type="entry name" value="MCM_2"/>
    <property type="match status" value="1"/>
</dbReference>
<keyword evidence="3" id="KW-0238">DNA-binding</keyword>
<dbReference type="InterPro" id="IPR027417">
    <property type="entry name" value="P-loop_NTPase"/>
</dbReference>
<dbReference type="InterPro" id="IPR031327">
    <property type="entry name" value="MCM"/>
</dbReference>
<proteinExistence type="predicted"/>
<dbReference type="Pfam" id="PF00493">
    <property type="entry name" value="MCM"/>
    <property type="match status" value="1"/>
</dbReference>
<keyword evidence="7" id="KW-1185">Reference proteome</keyword>
<evidence type="ECO:0000313" key="7">
    <source>
        <dbReference type="Proteomes" id="UP001201163"/>
    </source>
</evidence>
<name>A0AAD4QHT6_9AGAM</name>
<evidence type="ECO:0000259" key="5">
    <source>
        <dbReference type="PROSITE" id="PS50051"/>
    </source>
</evidence>
<protein>
    <submittedName>
        <fullName evidence="6">MCM2/3/5 family-domain-containing protein</fullName>
    </submittedName>
</protein>
<evidence type="ECO:0000313" key="6">
    <source>
        <dbReference type="EMBL" id="KAH9001002.1"/>
    </source>
</evidence>
<dbReference type="GO" id="GO:0003697">
    <property type="term" value="F:single-stranded DNA binding"/>
    <property type="evidence" value="ECO:0007669"/>
    <property type="project" value="TreeGrafter"/>
</dbReference>
<dbReference type="Gene3D" id="3.40.50.300">
    <property type="entry name" value="P-loop containing nucleotide triphosphate hydrolases"/>
    <property type="match status" value="1"/>
</dbReference>
<feature type="region of interest" description="Disordered" evidence="4">
    <location>
        <begin position="67"/>
        <end position="93"/>
    </location>
</feature>
<dbReference type="PANTHER" id="PTHR11630:SF26">
    <property type="entry name" value="DNA REPLICATION LICENSING FACTOR MCM7"/>
    <property type="match status" value="1"/>
</dbReference>
<dbReference type="InterPro" id="IPR041562">
    <property type="entry name" value="MCM_lid"/>
</dbReference>
<dbReference type="GO" id="GO:0000727">
    <property type="term" value="P:double-strand break repair via break-induced replication"/>
    <property type="evidence" value="ECO:0007669"/>
    <property type="project" value="TreeGrafter"/>
</dbReference>
<dbReference type="Pfam" id="PF17855">
    <property type="entry name" value="MCM_lid"/>
    <property type="match status" value="1"/>
</dbReference>
<feature type="domain" description="MCM C-terminal AAA(+) ATPase" evidence="5">
    <location>
        <begin position="1"/>
        <end position="76"/>
    </location>
</feature>
<evidence type="ECO:0000256" key="1">
    <source>
        <dbReference type="ARBA" id="ARBA00022741"/>
    </source>
</evidence>
<sequence length="180" mass="20049">MEQQTISISKAGNITTLIARTSILTVASPLYGRHNPKVSPVEDVNLPAAPLSRFDLLLLLLDKPSRDDDERLAPTTSPNASIHRPRPPVSPCCPSRRVILHRRLYVRLRKQSKDDVQRDHSHTHTSARAGFSDLRLAYALARLRFAAAVLHADVDEAGTATDGGEQGEPARRRWGRRRRA</sequence>
<organism evidence="6 7">
    <name type="scientific">Lactarius akahatsu</name>
    <dbReference type="NCBI Taxonomy" id="416441"/>
    <lineage>
        <taxon>Eukaryota</taxon>
        <taxon>Fungi</taxon>
        <taxon>Dikarya</taxon>
        <taxon>Basidiomycota</taxon>
        <taxon>Agaricomycotina</taxon>
        <taxon>Agaricomycetes</taxon>
        <taxon>Russulales</taxon>
        <taxon>Russulaceae</taxon>
        <taxon>Lactarius</taxon>
    </lineage>
</organism>
<gene>
    <name evidence="6" type="ORF">EDB92DRAFT_2110122</name>
</gene>
<comment type="caution">
    <text evidence="6">The sequence shown here is derived from an EMBL/GenBank/DDBJ whole genome shotgun (WGS) entry which is preliminary data.</text>
</comment>
<keyword evidence="2" id="KW-0067">ATP-binding</keyword>
<dbReference type="AlphaFoldDB" id="A0AAD4QHT6"/>
<reference evidence="6" key="1">
    <citation type="submission" date="2022-01" db="EMBL/GenBank/DDBJ databases">
        <title>Comparative genomics reveals a dynamic genome evolution in the ectomycorrhizal milk-cap (Lactarius) mushrooms.</title>
        <authorList>
            <consortium name="DOE Joint Genome Institute"/>
            <person name="Lebreton A."/>
            <person name="Tang N."/>
            <person name="Kuo A."/>
            <person name="LaButti K."/>
            <person name="Drula E."/>
            <person name="Barry K."/>
            <person name="Clum A."/>
            <person name="Lipzen A."/>
            <person name="Mousain D."/>
            <person name="Ng V."/>
            <person name="Wang R."/>
            <person name="Wang X."/>
            <person name="Dai Y."/>
            <person name="Henrissat B."/>
            <person name="Grigoriev I.V."/>
            <person name="Guerin-Laguette A."/>
            <person name="Yu F."/>
            <person name="Martin F.M."/>
        </authorList>
    </citation>
    <scope>NUCLEOTIDE SEQUENCE</scope>
    <source>
        <strain evidence="6">QP</strain>
    </source>
</reference>
<dbReference type="PANTHER" id="PTHR11630">
    <property type="entry name" value="DNA REPLICATION LICENSING FACTOR MCM FAMILY MEMBER"/>
    <property type="match status" value="1"/>
</dbReference>
<feature type="region of interest" description="Disordered" evidence="4">
    <location>
        <begin position="156"/>
        <end position="180"/>
    </location>
</feature>
<evidence type="ECO:0000256" key="3">
    <source>
        <dbReference type="ARBA" id="ARBA00023125"/>
    </source>
</evidence>
<dbReference type="GO" id="GO:0006270">
    <property type="term" value="P:DNA replication initiation"/>
    <property type="evidence" value="ECO:0007669"/>
    <property type="project" value="TreeGrafter"/>
</dbReference>